<accession>A0A1G9PJZ8</accession>
<dbReference type="PANTHER" id="PTHR33969:SF2">
    <property type="entry name" value="SEGREGATION AND CONDENSATION PROTEIN A"/>
    <property type="match status" value="1"/>
</dbReference>
<dbReference type="AlphaFoldDB" id="A0A1G9PJZ8"/>
<evidence type="ECO:0000313" key="4">
    <source>
        <dbReference type="Proteomes" id="UP000199476"/>
    </source>
</evidence>
<dbReference type="EMBL" id="FNGO01000013">
    <property type="protein sequence ID" value="SDL98537.1"/>
    <property type="molecule type" value="Genomic_DNA"/>
</dbReference>
<dbReference type="PANTHER" id="PTHR33969">
    <property type="entry name" value="SEGREGATION AND CONDENSATION PROTEIN A"/>
    <property type="match status" value="1"/>
</dbReference>
<dbReference type="OrthoDB" id="9811016at2"/>
<dbReference type="Proteomes" id="UP000199476">
    <property type="component" value="Unassembled WGS sequence"/>
</dbReference>
<protein>
    <recommendedName>
        <fullName evidence="2">Segregation and condensation protein A</fullName>
    </recommendedName>
</protein>
<dbReference type="STRING" id="321763.SAMN04488692_11330"/>
<sequence>MAYEVETDNFSGPLDLLYRLIKDKEIEINEISLARVADQYLAYLRASDEFDLEEASHFTRIGAELLEIKARSLLPSRSSGEKEEENPLVARLKEHRLVKELAGELDELRSGSGVYFSRHLKGDIRENLQLHIESGPQELYELVDVALKSFARRRRERRKKNKLVNLTRESITVQEKINEMLEIMEKSDEKYFLSDFVTGGRMEAAVALLALLELSFRDAVKLKQKRRFGRIAVIPREGDHKKYG</sequence>
<gene>
    <name evidence="3" type="ORF">SAMN04488692_11330</name>
</gene>
<dbReference type="InterPro" id="IPR023093">
    <property type="entry name" value="ScpA-like_C"/>
</dbReference>
<dbReference type="RefSeq" id="WP_159429871.1">
    <property type="nucleotide sequence ID" value="NZ_FNGO01000013.1"/>
</dbReference>
<evidence type="ECO:0000256" key="2">
    <source>
        <dbReference type="ARBA" id="ARBA00044777"/>
    </source>
</evidence>
<keyword evidence="1" id="KW-0159">Chromosome partition</keyword>
<evidence type="ECO:0000256" key="1">
    <source>
        <dbReference type="ARBA" id="ARBA00022829"/>
    </source>
</evidence>
<name>A0A1G9PJZ8_9FIRM</name>
<dbReference type="Gene3D" id="1.10.10.580">
    <property type="entry name" value="Structural maintenance of chromosome 1. Chain E"/>
    <property type="match status" value="1"/>
</dbReference>
<keyword evidence="4" id="KW-1185">Reference proteome</keyword>
<organism evidence="3 4">
    <name type="scientific">Halarsenatibacter silvermanii</name>
    <dbReference type="NCBI Taxonomy" id="321763"/>
    <lineage>
        <taxon>Bacteria</taxon>
        <taxon>Bacillati</taxon>
        <taxon>Bacillota</taxon>
        <taxon>Clostridia</taxon>
        <taxon>Halanaerobiales</taxon>
        <taxon>Halarsenatibacteraceae</taxon>
        <taxon>Halarsenatibacter</taxon>
    </lineage>
</organism>
<dbReference type="InterPro" id="IPR003768">
    <property type="entry name" value="ScpA"/>
</dbReference>
<proteinExistence type="predicted"/>
<reference evidence="3 4" key="1">
    <citation type="submission" date="2016-10" db="EMBL/GenBank/DDBJ databases">
        <authorList>
            <person name="de Groot N.N."/>
        </authorList>
    </citation>
    <scope>NUCLEOTIDE SEQUENCE [LARGE SCALE GENOMIC DNA]</scope>
    <source>
        <strain evidence="3 4">SLAS-1</strain>
    </source>
</reference>
<dbReference type="Pfam" id="PF02616">
    <property type="entry name" value="SMC_ScpA"/>
    <property type="match status" value="1"/>
</dbReference>
<evidence type="ECO:0000313" key="3">
    <source>
        <dbReference type="EMBL" id="SDL98537.1"/>
    </source>
</evidence>
<dbReference type="Gene3D" id="6.10.250.2410">
    <property type="match status" value="1"/>
</dbReference>
<dbReference type="GO" id="GO:0007059">
    <property type="term" value="P:chromosome segregation"/>
    <property type="evidence" value="ECO:0007669"/>
    <property type="project" value="UniProtKB-KW"/>
</dbReference>